<dbReference type="Proteomes" id="UP000619761">
    <property type="component" value="Unassembled WGS sequence"/>
</dbReference>
<protein>
    <recommendedName>
        <fullName evidence="4">S-adenosyl-L-methionine-dependent methyltransferase</fullName>
        <ecNumber evidence="4">2.1.1.-</ecNumber>
    </recommendedName>
</protein>
<evidence type="ECO:0000313" key="6">
    <source>
        <dbReference type="Proteomes" id="UP000619761"/>
    </source>
</evidence>
<dbReference type="Gene3D" id="3.40.50.150">
    <property type="entry name" value="Vaccinia Virus protein VP39"/>
    <property type="match status" value="1"/>
</dbReference>
<sequence>MYDAISSVMQKQFCTAHNLDNAKPSSQAVAVWRAAHQILEQPLIFNDPLALKILGAAKSDVVDKLESHKDPLSSAMRVAIAVRSQFAEDEREAALEFGVNQYVILGAGLDTYAYRSKKPHEKVFEVDLPDTQAMKVSRLKQQEINPTCSVHYVACDFEENALEKSLLAAGFDKNQKAFFSCLGVVTYLDLSAFEQTLRFITSCAPGSILTFDYIVDPNNLSEIERIVLDVLSAQLAAGGEPLKCFFDPQLLAKKLSDLGFSHIEDISPDYLNNRYLAARNDGLRVGNVTRMFIAIV</sequence>
<dbReference type="EMBL" id="BMYZ01000002">
    <property type="protein sequence ID" value="GGY78218.1"/>
    <property type="molecule type" value="Genomic_DNA"/>
</dbReference>
<dbReference type="InterPro" id="IPR011610">
    <property type="entry name" value="SAM_mthyl_Trfase_ML2640-like"/>
</dbReference>
<dbReference type="InterPro" id="IPR007213">
    <property type="entry name" value="Ppm1/Ppm2/Tcmp"/>
</dbReference>
<accession>A0ABQ3B5J9</accession>
<dbReference type="RefSeq" id="WP_189418847.1">
    <property type="nucleotide sequence ID" value="NZ_BMYZ01000002.1"/>
</dbReference>
<evidence type="ECO:0000256" key="3">
    <source>
        <dbReference type="ARBA" id="ARBA00022679"/>
    </source>
</evidence>
<evidence type="ECO:0000256" key="4">
    <source>
        <dbReference type="RuleBase" id="RU362030"/>
    </source>
</evidence>
<keyword evidence="4" id="KW-0949">S-adenosyl-L-methionine</keyword>
<dbReference type="Pfam" id="PF04072">
    <property type="entry name" value="LCM"/>
    <property type="match status" value="1"/>
</dbReference>
<name>A0ABQ3B5J9_9GAMM</name>
<keyword evidence="2 4" id="KW-0489">Methyltransferase</keyword>
<dbReference type="PANTHER" id="PTHR43619">
    <property type="entry name" value="S-ADENOSYL-L-METHIONINE-DEPENDENT METHYLTRANSFERASE YKTD-RELATED"/>
    <property type="match status" value="1"/>
</dbReference>
<evidence type="ECO:0000256" key="2">
    <source>
        <dbReference type="ARBA" id="ARBA00022603"/>
    </source>
</evidence>
<dbReference type="InterPro" id="IPR029063">
    <property type="entry name" value="SAM-dependent_MTases_sf"/>
</dbReference>
<organism evidence="5 6">
    <name type="scientific">Cellvibrio zantedeschiae</name>
    <dbReference type="NCBI Taxonomy" id="1237077"/>
    <lineage>
        <taxon>Bacteria</taxon>
        <taxon>Pseudomonadati</taxon>
        <taxon>Pseudomonadota</taxon>
        <taxon>Gammaproteobacteria</taxon>
        <taxon>Cellvibrionales</taxon>
        <taxon>Cellvibrionaceae</taxon>
        <taxon>Cellvibrio</taxon>
    </lineage>
</organism>
<keyword evidence="3" id="KW-0808">Transferase</keyword>
<keyword evidence="6" id="KW-1185">Reference proteome</keyword>
<comment type="function">
    <text evidence="4">Exhibits S-adenosyl-L-methionine-dependent methyltransferase activity.</text>
</comment>
<dbReference type="NCBIfam" id="TIGR00027">
    <property type="entry name" value="mthyl_TIGR00027"/>
    <property type="match status" value="1"/>
</dbReference>
<dbReference type="SUPFAM" id="SSF53335">
    <property type="entry name" value="S-adenosyl-L-methionine-dependent methyltransferases"/>
    <property type="match status" value="1"/>
</dbReference>
<comment type="caution">
    <text evidence="5">The sequence shown here is derived from an EMBL/GenBank/DDBJ whole genome shotgun (WGS) entry which is preliminary data.</text>
</comment>
<dbReference type="PANTHER" id="PTHR43619:SF2">
    <property type="entry name" value="S-ADENOSYL-L-METHIONINE-DEPENDENT METHYLTRANSFERASES SUPERFAMILY PROTEIN"/>
    <property type="match status" value="1"/>
</dbReference>
<reference evidence="6" key="1">
    <citation type="journal article" date="2019" name="Int. J. Syst. Evol. Microbiol.">
        <title>The Global Catalogue of Microorganisms (GCM) 10K type strain sequencing project: providing services to taxonomists for standard genome sequencing and annotation.</title>
        <authorList>
            <consortium name="The Broad Institute Genomics Platform"/>
            <consortium name="The Broad Institute Genome Sequencing Center for Infectious Disease"/>
            <person name="Wu L."/>
            <person name="Ma J."/>
        </authorList>
    </citation>
    <scope>NUCLEOTIDE SEQUENCE [LARGE SCALE GENOMIC DNA]</scope>
    <source>
        <strain evidence="6">KCTC 32239</strain>
    </source>
</reference>
<comment type="similarity">
    <text evidence="1 4">Belongs to the UPF0677 family.</text>
</comment>
<evidence type="ECO:0000256" key="1">
    <source>
        <dbReference type="ARBA" id="ARBA00008138"/>
    </source>
</evidence>
<proteinExistence type="inferred from homology"/>
<gene>
    <name evidence="5" type="ORF">GCM10011613_23530</name>
</gene>
<dbReference type="EC" id="2.1.1.-" evidence="4"/>
<evidence type="ECO:0000313" key="5">
    <source>
        <dbReference type="EMBL" id="GGY78218.1"/>
    </source>
</evidence>